<dbReference type="GO" id="GO:0008061">
    <property type="term" value="F:chitin binding"/>
    <property type="evidence" value="ECO:0007669"/>
    <property type="project" value="TreeGrafter"/>
</dbReference>
<dbReference type="GO" id="GO:0005975">
    <property type="term" value="P:carbohydrate metabolic process"/>
    <property type="evidence" value="ECO:0007669"/>
    <property type="project" value="InterPro"/>
</dbReference>
<dbReference type="RefSeq" id="XP_037868759.1">
    <property type="nucleotide sequence ID" value="XM_038012831.2"/>
</dbReference>
<accession>A0A8R2LXZ1</accession>
<dbReference type="PANTHER" id="PTHR11177">
    <property type="entry name" value="CHITINASE"/>
    <property type="match status" value="1"/>
</dbReference>
<keyword evidence="3" id="KW-1185">Reference proteome</keyword>
<dbReference type="Gene3D" id="3.20.20.80">
    <property type="entry name" value="Glycosidases"/>
    <property type="match status" value="1"/>
</dbReference>
<dbReference type="GO" id="GO:0006032">
    <property type="term" value="P:chitin catabolic process"/>
    <property type="evidence" value="ECO:0007669"/>
    <property type="project" value="TreeGrafter"/>
</dbReference>
<dbReference type="Pfam" id="PF00704">
    <property type="entry name" value="Glyco_hydro_18"/>
    <property type="match status" value="1"/>
</dbReference>
<proteinExistence type="predicted"/>
<protein>
    <recommendedName>
        <fullName evidence="1">GH18 domain-containing protein</fullName>
    </recommendedName>
</protein>
<dbReference type="Proteomes" id="UP000005204">
    <property type="component" value="Unassembled WGS sequence"/>
</dbReference>
<dbReference type="GeneID" id="110384855"/>
<feature type="domain" description="GH18" evidence="1">
    <location>
        <begin position="1"/>
        <end position="158"/>
    </location>
</feature>
<dbReference type="KEGG" id="bmor:110384855"/>
<dbReference type="GO" id="GO:0005576">
    <property type="term" value="C:extracellular region"/>
    <property type="evidence" value="ECO:0007669"/>
    <property type="project" value="TreeGrafter"/>
</dbReference>
<dbReference type="EnsemblMetazoa" id="XM_038012831.1">
    <property type="protein sequence ID" value="XP_037868759.1"/>
    <property type="gene ID" value="LOC110384855"/>
</dbReference>
<dbReference type="PANTHER" id="PTHR11177:SF317">
    <property type="entry name" value="CHITINASE 12-RELATED"/>
    <property type="match status" value="1"/>
</dbReference>
<evidence type="ECO:0000313" key="3">
    <source>
        <dbReference type="Proteomes" id="UP000005204"/>
    </source>
</evidence>
<dbReference type="InterPro" id="IPR050314">
    <property type="entry name" value="Glycosyl_Hydrlase_18"/>
</dbReference>
<sequence length="158" mass="17638">MLALIYIIIKNAYAYGVCHRGADDRAAFVSLLKELRLAFEGEAKTSGQPRLLLTAAVPASFEAIAAGYDVPEISKYLTRAKPERAASHQTAVLSLLNDRKDFINVMTYDFQQLGPPEKRERGAGLWLANNPDLNPTEHMWNLLKRSVRSVNQPVSRVQ</sequence>
<dbReference type="AlphaFoldDB" id="A0A8R2LXZ1"/>
<reference evidence="2" key="2">
    <citation type="submission" date="2022-06" db="UniProtKB">
        <authorList>
            <consortium name="EnsemblMetazoa"/>
        </authorList>
    </citation>
    <scope>IDENTIFICATION</scope>
    <source>
        <strain evidence="2">p50T (Dazao)</strain>
    </source>
</reference>
<dbReference type="InterPro" id="IPR001223">
    <property type="entry name" value="Glyco_hydro18_cat"/>
</dbReference>
<organism evidence="2 3">
    <name type="scientific">Bombyx mori</name>
    <name type="common">Silk moth</name>
    <dbReference type="NCBI Taxonomy" id="7091"/>
    <lineage>
        <taxon>Eukaryota</taxon>
        <taxon>Metazoa</taxon>
        <taxon>Ecdysozoa</taxon>
        <taxon>Arthropoda</taxon>
        <taxon>Hexapoda</taxon>
        <taxon>Insecta</taxon>
        <taxon>Pterygota</taxon>
        <taxon>Neoptera</taxon>
        <taxon>Endopterygota</taxon>
        <taxon>Lepidoptera</taxon>
        <taxon>Glossata</taxon>
        <taxon>Ditrysia</taxon>
        <taxon>Bombycoidea</taxon>
        <taxon>Bombycidae</taxon>
        <taxon>Bombycinae</taxon>
        <taxon>Bombyx</taxon>
    </lineage>
</organism>
<dbReference type="SUPFAM" id="SSF51445">
    <property type="entry name" value="(Trans)glycosidases"/>
    <property type="match status" value="1"/>
</dbReference>
<evidence type="ECO:0000259" key="1">
    <source>
        <dbReference type="PROSITE" id="PS51910"/>
    </source>
</evidence>
<name>A0A8R2LXZ1_BOMMO</name>
<dbReference type="PROSITE" id="PS51910">
    <property type="entry name" value="GH18_2"/>
    <property type="match status" value="1"/>
</dbReference>
<reference evidence="3" key="1">
    <citation type="journal article" date="2008" name="Insect Biochem. Mol. Biol.">
        <title>The genome of a lepidopteran model insect, the silkworm Bombyx mori.</title>
        <authorList>
            <consortium name="International Silkworm Genome Consortium"/>
        </authorList>
    </citation>
    <scope>NUCLEOTIDE SEQUENCE [LARGE SCALE GENOMIC DNA]</scope>
    <source>
        <strain evidence="3">p50T</strain>
    </source>
</reference>
<dbReference type="GO" id="GO:0004568">
    <property type="term" value="F:chitinase activity"/>
    <property type="evidence" value="ECO:0007669"/>
    <property type="project" value="TreeGrafter"/>
</dbReference>
<evidence type="ECO:0000313" key="2">
    <source>
        <dbReference type="EnsemblMetazoa" id="XP_037868759.1"/>
    </source>
</evidence>
<dbReference type="InterPro" id="IPR017853">
    <property type="entry name" value="GH"/>
</dbReference>